<evidence type="ECO:0000256" key="9">
    <source>
        <dbReference type="ARBA" id="ARBA00022908"/>
    </source>
</evidence>
<keyword evidence="7" id="KW-0460">Magnesium</keyword>
<evidence type="ECO:0000256" key="4">
    <source>
        <dbReference type="ARBA" id="ARBA00022723"/>
    </source>
</evidence>
<evidence type="ECO:0000256" key="5">
    <source>
        <dbReference type="ARBA" id="ARBA00022759"/>
    </source>
</evidence>
<dbReference type="GO" id="GO:0006310">
    <property type="term" value="P:DNA recombination"/>
    <property type="evidence" value="ECO:0007669"/>
    <property type="project" value="UniProtKB-KW"/>
</dbReference>
<dbReference type="PROSITE" id="PS50994">
    <property type="entry name" value="INTEGRASE"/>
    <property type="match status" value="1"/>
</dbReference>
<dbReference type="GO" id="GO:0005634">
    <property type="term" value="C:nucleus"/>
    <property type="evidence" value="ECO:0007669"/>
    <property type="project" value="UniProtKB-ARBA"/>
</dbReference>
<dbReference type="InterPro" id="IPR012337">
    <property type="entry name" value="RNaseH-like_sf"/>
</dbReference>
<keyword evidence="5" id="KW-0255">Endonuclease</keyword>
<proteinExistence type="predicted"/>
<feature type="compositionally biased region" description="Pro residues" evidence="15">
    <location>
        <begin position="12"/>
        <end position="27"/>
    </location>
</feature>
<dbReference type="PANTHER" id="PTHR42648:SF11">
    <property type="entry name" value="TRANSPOSON TY4-P GAG-POL POLYPROTEIN"/>
    <property type="match status" value="1"/>
</dbReference>
<accession>A0A0L6USY6</accession>
<evidence type="ECO:0000256" key="6">
    <source>
        <dbReference type="ARBA" id="ARBA00022801"/>
    </source>
</evidence>
<dbReference type="GO" id="GO:0003887">
    <property type="term" value="F:DNA-directed DNA polymerase activity"/>
    <property type="evidence" value="ECO:0007669"/>
    <property type="project" value="UniProtKB-KW"/>
</dbReference>
<keyword evidence="2" id="KW-0548">Nucleotidyltransferase</keyword>
<organism evidence="17 18">
    <name type="scientific">Puccinia sorghi</name>
    <dbReference type="NCBI Taxonomy" id="27349"/>
    <lineage>
        <taxon>Eukaryota</taxon>
        <taxon>Fungi</taxon>
        <taxon>Dikarya</taxon>
        <taxon>Basidiomycota</taxon>
        <taxon>Pucciniomycotina</taxon>
        <taxon>Pucciniomycetes</taxon>
        <taxon>Pucciniales</taxon>
        <taxon>Pucciniaceae</taxon>
        <taxon>Puccinia</taxon>
    </lineage>
</organism>
<feature type="region of interest" description="Disordered" evidence="15">
    <location>
        <begin position="1"/>
        <end position="38"/>
    </location>
</feature>
<dbReference type="GO" id="GO:0032196">
    <property type="term" value="P:transposition"/>
    <property type="evidence" value="ECO:0007669"/>
    <property type="project" value="UniProtKB-KW"/>
</dbReference>
<evidence type="ECO:0000256" key="12">
    <source>
        <dbReference type="ARBA" id="ARBA00023172"/>
    </source>
</evidence>
<dbReference type="GO" id="GO:0016787">
    <property type="term" value="F:hydrolase activity"/>
    <property type="evidence" value="ECO:0007669"/>
    <property type="project" value="UniProtKB-KW"/>
</dbReference>
<keyword evidence="4" id="KW-0479">Metal-binding</keyword>
<evidence type="ECO:0000256" key="7">
    <source>
        <dbReference type="ARBA" id="ARBA00022842"/>
    </source>
</evidence>
<keyword evidence="6" id="KW-0378">Hydrolase</keyword>
<dbReference type="SUPFAM" id="SSF53098">
    <property type="entry name" value="Ribonuclease H-like"/>
    <property type="match status" value="1"/>
</dbReference>
<evidence type="ECO:0000256" key="13">
    <source>
        <dbReference type="ARBA" id="ARBA00048173"/>
    </source>
</evidence>
<comment type="catalytic activity">
    <reaction evidence="13">
        <text>DNA(n) + a 2'-deoxyribonucleoside 5'-triphosphate = DNA(n+1) + diphosphate</text>
        <dbReference type="Rhea" id="RHEA:22508"/>
        <dbReference type="Rhea" id="RHEA-COMP:17339"/>
        <dbReference type="Rhea" id="RHEA-COMP:17340"/>
        <dbReference type="ChEBI" id="CHEBI:33019"/>
        <dbReference type="ChEBI" id="CHEBI:61560"/>
        <dbReference type="ChEBI" id="CHEBI:173112"/>
        <dbReference type="EC" id="2.7.7.49"/>
    </reaction>
</comment>
<dbReference type="AlphaFoldDB" id="A0A0L6USY6"/>
<keyword evidence="1" id="KW-0815">Transposition</keyword>
<dbReference type="InterPro" id="IPR001584">
    <property type="entry name" value="Integrase_cat-core"/>
</dbReference>
<evidence type="ECO:0000256" key="8">
    <source>
        <dbReference type="ARBA" id="ARBA00022884"/>
    </source>
</evidence>
<evidence type="ECO:0000256" key="11">
    <source>
        <dbReference type="ARBA" id="ARBA00022932"/>
    </source>
</evidence>
<keyword evidence="8" id="KW-0694">RNA-binding</keyword>
<feature type="domain" description="Integrase catalytic" evidence="16">
    <location>
        <begin position="261"/>
        <end position="358"/>
    </location>
</feature>
<evidence type="ECO:0000256" key="3">
    <source>
        <dbReference type="ARBA" id="ARBA00022722"/>
    </source>
</evidence>
<dbReference type="Proteomes" id="UP000037035">
    <property type="component" value="Unassembled WGS sequence"/>
</dbReference>
<sequence length="502" mass="54905">GARPGPSHGSRPSPPAVTAPGPDPISPPNTKTPLFPLSAKTPLRGLLTTLAAIHRSGQDDAETRAAKLCHRRQMEGGFISLGLAPPPASRQASAPAPPPPSPTAAPSPTRVPPTPPRAPNPPQAPPPLPPTAPSPIHVPSPTPPPLPPSTPPLPIETPSIQVFPHHIPSPRSVLSVRATPNPPLTVKILLKLQGFLQSCKLLFSNDPTVFSDDCKKVLYAASYLGSRASQWPLIFPHYFRQLHPILLSYSSEEQEHTGYYPTVIHSDCGTKSINNYLLEFCNKNCIRTRYSDAYTPQQNGLAERFNRNIIESTRAILKNSNLSLNYWNDVIKASTLTLNQIPAHKSKKSPFELFRNHSLPLNYFKPIGLKVSYLYLPENSNSKLAQIGCLGTIVGYNEELTSHRVATKTGKTTGLKRILRLSNLNFKKISVELVVKEETVKSTVRHLLVPQARTLRDRTSRIKPIKYSYLTAASTQLGENSPSDLMLVSSLGNKLLISILTQ</sequence>
<dbReference type="PANTHER" id="PTHR42648">
    <property type="entry name" value="TRANSPOSASE, PUTATIVE-RELATED"/>
    <property type="match status" value="1"/>
</dbReference>
<keyword evidence="11" id="KW-0808">Transferase</keyword>
<dbReference type="VEuPathDB" id="FungiDB:VP01_4150g1"/>
<feature type="compositionally biased region" description="Low complexity" evidence="15">
    <location>
        <begin position="1"/>
        <end position="11"/>
    </location>
</feature>
<evidence type="ECO:0000256" key="2">
    <source>
        <dbReference type="ARBA" id="ARBA00022695"/>
    </source>
</evidence>
<evidence type="ECO:0000256" key="14">
    <source>
        <dbReference type="ARBA" id="ARBA00049244"/>
    </source>
</evidence>
<dbReference type="GO" id="GO:0003723">
    <property type="term" value="F:RNA binding"/>
    <property type="evidence" value="ECO:0007669"/>
    <property type="project" value="UniProtKB-KW"/>
</dbReference>
<keyword evidence="3" id="KW-0540">Nuclease</keyword>
<dbReference type="STRING" id="27349.A0A0L6USY6"/>
<evidence type="ECO:0000259" key="16">
    <source>
        <dbReference type="PROSITE" id="PS50994"/>
    </source>
</evidence>
<dbReference type="Gene3D" id="3.30.420.10">
    <property type="entry name" value="Ribonuclease H-like superfamily/Ribonuclease H"/>
    <property type="match status" value="1"/>
</dbReference>
<evidence type="ECO:0000313" key="17">
    <source>
        <dbReference type="EMBL" id="KNZ50965.1"/>
    </source>
</evidence>
<protein>
    <recommendedName>
        <fullName evidence="16">Integrase catalytic domain-containing protein</fullName>
    </recommendedName>
</protein>
<keyword evidence="18" id="KW-1185">Reference proteome</keyword>
<dbReference type="GO" id="GO:0015074">
    <property type="term" value="P:DNA integration"/>
    <property type="evidence" value="ECO:0007669"/>
    <property type="project" value="UniProtKB-KW"/>
</dbReference>
<dbReference type="InterPro" id="IPR039537">
    <property type="entry name" value="Retrotran_Ty1/copia-like"/>
</dbReference>
<feature type="region of interest" description="Disordered" evidence="15">
    <location>
        <begin position="79"/>
        <end position="160"/>
    </location>
</feature>
<comment type="catalytic activity">
    <reaction evidence="14">
        <text>DNA(n) + a 2'-deoxyribonucleoside 5'-triphosphate = DNA(n+1) + diphosphate</text>
        <dbReference type="Rhea" id="RHEA:22508"/>
        <dbReference type="Rhea" id="RHEA-COMP:17339"/>
        <dbReference type="Rhea" id="RHEA-COMP:17340"/>
        <dbReference type="ChEBI" id="CHEBI:33019"/>
        <dbReference type="ChEBI" id="CHEBI:61560"/>
        <dbReference type="ChEBI" id="CHEBI:173112"/>
        <dbReference type="EC" id="2.7.7.7"/>
    </reaction>
</comment>
<feature type="compositionally biased region" description="Pro residues" evidence="15">
    <location>
        <begin position="95"/>
        <end position="155"/>
    </location>
</feature>
<evidence type="ECO:0000313" key="18">
    <source>
        <dbReference type="Proteomes" id="UP000037035"/>
    </source>
</evidence>
<dbReference type="EMBL" id="LAVV01009225">
    <property type="protein sequence ID" value="KNZ50965.1"/>
    <property type="molecule type" value="Genomic_DNA"/>
</dbReference>
<name>A0A0L6USY6_9BASI</name>
<keyword evidence="11" id="KW-0239">DNA-directed DNA polymerase</keyword>
<evidence type="ECO:0000256" key="1">
    <source>
        <dbReference type="ARBA" id="ARBA00022578"/>
    </source>
</evidence>
<reference evidence="17 18" key="1">
    <citation type="submission" date="2015-08" db="EMBL/GenBank/DDBJ databases">
        <title>Next Generation Sequencing and Analysis of the Genome of Puccinia sorghi L Schw, the Causal Agent of Maize Common Rust.</title>
        <authorList>
            <person name="Rochi L."/>
            <person name="Burguener G."/>
            <person name="Darino M."/>
            <person name="Turjanski A."/>
            <person name="Kreff E."/>
            <person name="Dieguez M.J."/>
            <person name="Sacco F."/>
        </authorList>
    </citation>
    <scope>NUCLEOTIDE SEQUENCE [LARGE SCALE GENOMIC DNA]</scope>
    <source>
        <strain evidence="17 18">RO10H11247</strain>
    </source>
</reference>
<dbReference type="GO" id="GO:0004519">
    <property type="term" value="F:endonuclease activity"/>
    <property type="evidence" value="ECO:0007669"/>
    <property type="project" value="UniProtKB-KW"/>
</dbReference>
<evidence type="ECO:0000256" key="15">
    <source>
        <dbReference type="SAM" id="MobiDB-lite"/>
    </source>
</evidence>
<dbReference type="GO" id="GO:0003964">
    <property type="term" value="F:RNA-directed DNA polymerase activity"/>
    <property type="evidence" value="ECO:0007669"/>
    <property type="project" value="UniProtKB-KW"/>
</dbReference>
<keyword evidence="9" id="KW-0229">DNA integration</keyword>
<dbReference type="GO" id="GO:0046872">
    <property type="term" value="F:metal ion binding"/>
    <property type="evidence" value="ECO:0007669"/>
    <property type="project" value="UniProtKB-KW"/>
</dbReference>
<evidence type="ECO:0000256" key="10">
    <source>
        <dbReference type="ARBA" id="ARBA00022918"/>
    </source>
</evidence>
<feature type="non-terminal residue" evidence="17">
    <location>
        <position position="502"/>
    </location>
</feature>
<keyword evidence="10" id="KW-0695">RNA-directed DNA polymerase</keyword>
<gene>
    <name evidence="17" type="ORF">VP01_4150g1</name>
</gene>
<comment type="caution">
    <text evidence="17">The sequence shown here is derived from an EMBL/GenBank/DDBJ whole genome shotgun (WGS) entry which is preliminary data.</text>
</comment>
<keyword evidence="12" id="KW-0233">DNA recombination</keyword>
<feature type="non-terminal residue" evidence="17">
    <location>
        <position position="1"/>
    </location>
</feature>
<dbReference type="InterPro" id="IPR036397">
    <property type="entry name" value="RNaseH_sf"/>
</dbReference>